<dbReference type="Proteomes" id="UP001151760">
    <property type="component" value="Unassembled WGS sequence"/>
</dbReference>
<gene>
    <name evidence="2" type="ORF">Tco_0992395</name>
</gene>
<feature type="region of interest" description="Disordered" evidence="1">
    <location>
        <begin position="46"/>
        <end position="88"/>
    </location>
</feature>
<feature type="compositionally biased region" description="Pro residues" evidence="1">
    <location>
        <begin position="324"/>
        <end position="349"/>
    </location>
</feature>
<accession>A0ABQ5F1Y8</accession>
<sequence>MCTYLKNMGGYKHNQLKGRSYEEIQKLFDKAYKQVSSFVPMDSEVVKSSVTRTEGSSKRAGDELESDKSKKQKIDEHVEAKKDDQEEAEMKRHIEIVKDDEVAIDAIPLATKPPVIVEYKIDKDGRMGYFKLIRADGSSKRYSSMIKMLQDIDREDLETLWKLVKAKHENTRPEEDYERVLWGDLKVMFEPDIKSEVWRNLQGYKVTIWKLFDNCGVHFVRFKNLHIFMLVEKRYPLTPITISNMLNKKLQADHWNEMCYQLLKLMTKQEKVMSSASSAVTYTSVYTDSEPGRVFWGADEEISDGDVPRVIVYGYDGLPMQPVAPPSPDYVPGPEHPPSPIEIPYVPEPEYPEYLVPSEDEAPMEDQPLPADASPVALSPGYVPDSDPEEDPEEDSEEEHADYPADGGDGDDEPSGDDTDDDADDDDEEPFEDEEDDEEEEEHLAPADSSAIQKKNKKPAC</sequence>
<evidence type="ECO:0000256" key="1">
    <source>
        <dbReference type="SAM" id="MobiDB-lite"/>
    </source>
</evidence>
<comment type="caution">
    <text evidence="2">The sequence shown here is derived from an EMBL/GenBank/DDBJ whole genome shotgun (WGS) entry which is preliminary data.</text>
</comment>
<feature type="compositionally biased region" description="Acidic residues" evidence="1">
    <location>
        <begin position="386"/>
        <end position="400"/>
    </location>
</feature>
<feature type="compositionally biased region" description="Acidic residues" evidence="1">
    <location>
        <begin position="408"/>
        <end position="442"/>
    </location>
</feature>
<evidence type="ECO:0000313" key="2">
    <source>
        <dbReference type="EMBL" id="GJT57341.1"/>
    </source>
</evidence>
<reference evidence="2" key="1">
    <citation type="journal article" date="2022" name="Int. J. Mol. Sci.">
        <title>Draft Genome of Tanacetum Coccineum: Genomic Comparison of Closely Related Tanacetum-Family Plants.</title>
        <authorList>
            <person name="Yamashiro T."/>
            <person name="Shiraishi A."/>
            <person name="Nakayama K."/>
            <person name="Satake H."/>
        </authorList>
    </citation>
    <scope>NUCLEOTIDE SEQUENCE</scope>
</reference>
<dbReference type="EMBL" id="BQNB010016923">
    <property type="protein sequence ID" value="GJT57341.1"/>
    <property type="molecule type" value="Genomic_DNA"/>
</dbReference>
<evidence type="ECO:0000313" key="3">
    <source>
        <dbReference type="Proteomes" id="UP001151760"/>
    </source>
</evidence>
<protein>
    <submittedName>
        <fullName evidence="2">Uncharacterized protein</fullName>
    </submittedName>
</protein>
<proteinExistence type="predicted"/>
<keyword evidence="3" id="KW-1185">Reference proteome</keyword>
<organism evidence="2 3">
    <name type="scientific">Tanacetum coccineum</name>
    <dbReference type="NCBI Taxonomy" id="301880"/>
    <lineage>
        <taxon>Eukaryota</taxon>
        <taxon>Viridiplantae</taxon>
        <taxon>Streptophyta</taxon>
        <taxon>Embryophyta</taxon>
        <taxon>Tracheophyta</taxon>
        <taxon>Spermatophyta</taxon>
        <taxon>Magnoliopsida</taxon>
        <taxon>eudicotyledons</taxon>
        <taxon>Gunneridae</taxon>
        <taxon>Pentapetalae</taxon>
        <taxon>asterids</taxon>
        <taxon>campanulids</taxon>
        <taxon>Asterales</taxon>
        <taxon>Asteraceae</taxon>
        <taxon>Asteroideae</taxon>
        <taxon>Anthemideae</taxon>
        <taxon>Anthemidinae</taxon>
        <taxon>Tanacetum</taxon>
    </lineage>
</organism>
<feature type="compositionally biased region" description="Basic and acidic residues" evidence="1">
    <location>
        <begin position="55"/>
        <end position="88"/>
    </location>
</feature>
<reference evidence="2" key="2">
    <citation type="submission" date="2022-01" db="EMBL/GenBank/DDBJ databases">
        <authorList>
            <person name="Yamashiro T."/>
            <person name="Shiraishi A."/>
            <person name="Satake H."/>
            <person name="Nakayama K."/>
        </authorList>
    </citation>
    <scope>NUCLEOTIDE SEQUENCE</scope>
</reference>
<feature type="region of interest" description="Disordered" evidence="1">
    <location>
        <begin position="324"/>
        <end position="461"/>
    </location>
</feature>
<name>A0ABQ5F1Y8_9ASTR</name>